<dbReference type="KEGG" id="pxu:106127097"/>
<dbReference type="Gene3D" id="2.120.10.80">
    <property type="entry name" value="Kelch-type beta propeller"/>
    <property type="match status" value="2"/>
</dbReference>
<dbReference type="Pfam" id="PF24681">
    <property type="entry name" value="Kelch_KLHDC2_KLHL20_DRC7"/>
    <property type="match status" value="1"/>
</dbReference>
<dbReference type="GO" id="GO:0005737">
    <property type="term" value="C:cytoplasm"/>
    <property type="evidence" value="ECO:0007669"/>
    <property type="project" value="TreeGrafter"/>
</dbReference>
<gene>
    <name evidence="4" type="primary">LOC106127097</name>
    <name evidence="2" type="ORF">RR46_13977</name>
</gene>
<dbReference type="InterPro" id="IPR052637">
    <property type="entry name" value="KLHDC3-like"/>
</dbReference>
<dbReference type="PANTHER" id="PTHR46461">
    <property type="entry name" value="KELCH DOMAIN-CONTAINING PROTEIN 3"/>
    <property type="match status" value="1"/>
</dbReference>
<keyword evidence="3" id="KW-1185">Reference proteome</keyword>
<organism evidence="2 3">
    <name type="scientific">Papilio xuthus</name>
    <name type="common">Asian swallowtail butterfly</name>
    <dbReference type="NCBI Taxonomy" id="66420"/>
    <lineage>
        <taxon>Eukaryota</taxon>
        <taxon>Metazoa</taxon>
        <taxon>Ecdysozoa</taxon>
        <taxon>Arthropoda</taxon>
        <taxon>Hexapoda</taxon>
        <taxon>Insecta</taxon>
        <taxon>Pterygota</taxon>
        <taxon>Neoptera</taxon>
        <taxon>Endopterygota</taxon>
        <taxon>Lepidoptera</taxon>
        <taxon>Glossata</taxon>
        <taxon>Ditrysia</taxon>
        <taxon>Papilionoidea</taxon>
        <taxon>Papilionidae</taxon>
        <taxon>Papilioninae</taxon>
        <taxon>Papilio</taxon>
    </lineage>
</organism>
<dbReference type="Pfam" id="PF07646">
    <property type="entry name" value="Kelch_2"/>
    <property type="match status" value="1"/>
</dbReference>
<evidence type="ECO:0000256" key="1">
    <source>
        <dbReference type="ARBA" id="ARBA00022441"/>
    </source>
</evidence>
<dbReference type="SUPFAM" id="SSF117281">
    <property type="entry name" value="Kelch motif"/>
    <property type="match status" value="2"/>
</dbReference>
<evidence type="ECO:0000313" key="4">
    <source>
        <dbReference type="RefSeq" id="XP_013180535.1"/>
    </source>
</evidence>
<sequence length="382" mass="43972">MRWTVHIEGGPRRVNHAAVCIGDKIFSFGGYCSTEEYKDWEPIPIHVLDTNTLRWSPVYYRKTHVMPFQRYGHTTVPYGDKIYMWGGRNNAVACDKLFCFDTKQLEWSMPPVSGTMPIAKDGHSACVIGNKMYIFGGFEYLTDQYSQEVHCLDLDTLQWTFIDVHGSPPSQRDFHTAVPIGDRMYVFGGRGDLNSPYNSQEEVYCPQVFYLDTLKNEWVVANPQGTWPEGRRSHSAWYHDGYMYIFGGFNGNTKTHFNDLYRYSINGNYWQYINVGGVKPCQRRRQACLPYNNKLYLFGGTSPCPHVSGRPVENPEAADDPERLIDNSDLHILDYSPTLKTLCILKVLEHNLDQTYLPRDVMIDIWTMTLPNRISRPVNQAG</sequence>
<evidence type="ECO:0000313" key="3">
    <source>
        <dbReference type="Proteomes" id="UP000053268"/>
    </source>
</evidence>
<dbReference type="InterPro" id="IPR006652">
    <property type="entry name" value="Kelch_1"/>
</dbReference>
<dbReference type="PANTHER" id="PTHR46461:SF1">
    <property type="entry name" value="KELCH DOMAIN-CONTAINING PROTEIN 3"/>
    <property type="match status" value="1"/>
</dbReference>
<accession>A0A194PH74</accession>
<reference evidence="2 3" key="1">
    <citation type="journal article" date="2015" name="Nat. Commun.">
        <title>Outbred genome sequencing and CRISPR/Cas9 gene editing in butterflies.</title>
        <authorList>
            <person name="Li X."/>
            <person name="Fan D."/>
            <person name="Zhang W."/>
            <person name="Liu G."/>
            <person name="Zhang L."/>
            <person name="Zhao L."/>
            <person name="Fang X."/>
            <person name="Chen L."/>
            <person name="Dong Y."/>
            <person name="Chen Y."/>
            <person name="Ding Y."/>
            <person name="Zhao R."/>
            <person name="Feng M."/>
            <person name="Zhu Y."/>
            <person name="Feng Y."/>
            <person name="Jiang X."/>
            <person name="Zhu D."/>
            <person name="Xiang H."/>
            <person name="Feng X."/>
            <person name="Li S."/>
            <person name="Wang J."/>
            <person name="Zhang G."/>
            <person name="Kronforst M.R."/>
            <person name="Wang W."/>
        </authorList>
    </citation>
    <scope>NUCLEOTIDE SEQUENCE [LARGE SCALE GENOMIC DNA]</scope>
    <source>
        <strain evidence="2">Ya'a_city_454_Px</strain>
        <tissue evidence="2">Whole body</tissue>
    </source>
</reference>
<dbReference type="Proteomes" id="UP000694872">
    <property type="component" value="Unplaced"/>
</dbReference>
<dbReference type="OrthoDB" id="432528at2759"/>
<protein>
    <submittedName>
        <fullName evidence="2 4">Kelch domain-containing protein 3</fullName>
    </submittedName>
</protein>
<dbReference type="InterPro" id="IPR011498">
    <property type="entry name" value="Kelch_2"/>
</dbReference>
<dbReference type="STRING" id="66420.A0A194PH74"/>
<dbReference type="AlphaFoldDB" id="A0A194PH74"/>
<evidence type="ECO:0000313" key="2">
    <source>
        <dbReference type="EMBL" id="KPI92756.1"/>
    </source>
</evidence>
<reference evidence="4" key="2">
    <citation type="submission" date="2025-04" db="UniProtKB">
        <authorList>
            <consortium name="RefSeq"/>
        </authorList>
    </citation>
    <scope>IDENTIFICATION</scope>
</reference>
<dbReference type="RefSeq" id="XP_013180535.1">
    <property type="nucleotide sequence ID" value="XM_013325081.1"/>
</dbReference>
<proteinExistence type="predicted"/>
<dbReference type="SMART" id="SM00612">
    <property type="entry name" value="Kelch"/>
    <property type="match status" value="4"/>
</dbReference>
<dbReference type="GO" id="GO:0003682">
    <property type="term" value="F:chromatin binding"/>
    <property type="evidence" value="ECO:0007669"/>
    <property type="project" value="InterPro"/>
</dbReference>
<keyword evidence="1" id="KW-0880">Kelch repeat</keyword>
<name>A0A194PH74_PAPXU</name>
<dbReference type="EMBL" id="KQ459603">
    <property type="protein sequence ID" value="KPI92756.1"/>
    <property type="molecule type" value="Genomic_DNA"/>
</dbReference>
<dbReference type="InterPro" id="IPR015915">
    <property type="entry name" value="Kelch-typ_b-propeller"/>
</dbReference>
<dbReference type="Proteomes" id="UP000053268">
    <property type="component" value="Unassembled WGS sequence"/>
</dbReference>
<dbReference type="GeneID" id="106127097"/>